<evidence type="ECO:0000256" key="3">
    <source>
        <dbReference type="RuleBase" id="RU003457"/>
    </source>
</evidence>
<dbReference type="Pfam" id="PF05726">
    <property type="entry name" value="Pirin_C"/>
    <property type="match status" value="1"/>
</dbReference>
<evidence type="ECO:0000256" key="4">
    <source>
        <dbReference type="SAM" id="MobiDB-lite"/>
    </source>
</evidence>
<dbReference type="InterPro" id="IPR012093">
    <property type="entry name" value="Pirin"/>
</dbReference>
<evidence type="ECO:0000259" key="6">
    <source>
        <dbReference type="Pfam" id="PF05726"/>
    </source>
</evidence>
<dbReference type="GeneID" id="26903585"/>
<feature type="binding site" evidence="2">
    <location>
        <position position="132"/>
    </location>
    <ligand>
        <name>Fe cation</name>
        <dbReference type="ChEBI" id="CHEBI:24875"/>
    </ligand>
</feature>
<reference evidence="7 8" key="1">
    <citation type="submission" date="2015-07" db="EMBL/GenBank/DDBJ databases">
        <title>High-quality genome of monoxenous trypanosomatid Leptomonas pyrrhocoris.</title>
        <authorList>
            <person name="Flegontov P."/>
            <person name="Butenko A."/>
            <person name="Firsov S."/>
            <person name="Vlcek C."/>
            <person name="Logacheva M.D."/>
            <person name="Field M."/>
            <person name="Filatov D."/>
            <person name="Flegontova O."/>
            <person name="Gerasimov E."/>
            <person name="Jackson A.P."/>
            <person name="Kelly S."/>
            <person name="Opperdoes F."/>
            <person name="O'Reilly A."/>
            <person name="Votypka J."/>
            <person name="Yurchenko V."/>
            <person name="Lukes J."/>
        </authorList>
    </citation>
    <scope>NUCLEOTIDE SEQUENCE [LARGE SCALE GENOMIC DNA]</scope>
    <source>
        <strain evidence="7">H10</strain>
    </source>
</reference>
<dbReference type="SUPFAM" id="SSF51182">
    <property type="entry name" value="RmlC-like cupins"/>
    <property type="match status" value="1"/>
</dbReference>
<evidence type="ECO:0000256" key="1">
    <source>
        <dbReference type="ARBA" id="ARBA00008416"/>
    </source>
</evidence>
<dbReference type="Pfam" id="PF02678">
    <property type="entry name" value="Pirin"/>
    <property type="match status" value="1"/>
</dbReference>
<dbReference type="InterPro" id="IPR003829">
    <property type="entry name" value="Pirin_N_dom"/>
</dbReference>
<dbReference type="InterPro" id="IPR011051">
    <property type="entry name" value="RmlC_Cupin_sf"/>
</dbReference>
<feature type="domain" description="Pirin N-terminal" evidence="5">
    <location>
        <begin position="79"/>
        <end position="152"/>
    </location>
</feature>
<feature type="compositionally biased region" description="Basic and acidic residues" evidence="4">
    <location>
        <begin position="357"/>
        <end position="370"/>
    </location>
</feature>
<organism evidence="7 8">
    <name type="scientific">Leptomonas pyrrhocoris</name>
    <name type="common">Firebug parasite</name>
    <dbReference type="NCBI Taxonomy" id="157538"/>
    <lineage>
        <taxon>Eukaryota</taxon>
        <taxon>Discoba</taxon>
        <taxon>Euglenozoa</taxon>
        <taxon>Kinetoplastea</taxon>
        <taxon>Metakinetoplastina</taxon>
        <taxon>Trypanosomatida</taxon>
        <taxon>Trypanosomatidae</taxon>
        <taxon>Leishmaniinae</taxon>
        <taxon>Leptomonas</taxon>
    </lineage>
</organism>
<feature type="binding site" evidence="2">
    <location>
        <position position="88"/>
    </location>
    <ligand>
        <name>Fe cation</name>
        <dbReference type="ChEBI" id="CHEBI:24875"/>
    </ligand>
</feature>
<feature type="domain" description="Pirin C-terminal" evidence="6">
    <location>
        <begin position="229"/>
        <end position="333"/>
    </location>
</feature>
<keyword evidence="2" id="KW-0479">Metal-binding</keyword>
<dbReference type="OMA" id="FANPFIV"/>
<dbReference type="AlphaFoldDB" id="A0A0N0DWS5"/>
<keyword evidence="8" id="KW-1185">Reference proteome</keyword>
<evidence type="ECO:0000313" key="8">
    <source>
        <dbReference type="Proteomes" id="UP000037923"/>
    </source>
</evidence>
<feature type="compositionally biased region" description="Pro residues" evidence="4">
    <location>
        <begin position="373"/>
        <end position="383"/>
    </location>
</feature>
<dbReference type="Proteomes" id="UP000037923">
    <property type="component" value="Unassembled WGS sequence"/>
</dbReference>
<gene>
    <name evidence="7" type="ORF">ABB37_03294</name>
</gene>
<feature type="binding site" evidence="2">
    <location>
        <position position="130"/>
    </location>
    <ligand>
        <name>Fe cation</name>
        <dbReference type="ChEBI" id="CHEBI:24875"/>
    </ligand>
</feature>
<comment type="similarity">
    <text evidence="1 3">Belongs to the pirin family.</text>
</comment>
<dbReference type="GO" id="GO:0046872">
    <property type="term" value="F:metal ion binding"/>
    <property type="evidence" value="ECO:0007669"/>
    <property type="project" value="UniProtKB-KW"/>
</dbReference>
<dbReference type="OrthoDB" id="198735at2759"/>
<feature type="region of interest" description="Disordered" evidence="4">
    <location>
        <begin position="343"/>
        <end position="383"/>
    </location>
</feature>
<dbReference type="Gene3D" id="2.60.120.10">
    <property type="entry name" value="Jelly Rolls"/>
    <property type="match status" value="2"/>
</dbReference>
<evidence type="ECO:0000313" key="7">
    <source>
        <dbReference type="EMBL" id="KPA82165.1"/>
    </source>
</evidence>
<dbReference type="RefSeq" id="XP_015660604.1">
    <property type="nucleotide sequence ID" value="XM_015800597.1"/>
</dbReference>
<evidence type="ECO:0000256" key="2">
    <source>
        <dbReference type="PIRSR" id="PIRSR006232-1"/>
    </source>
</evidence>
<dbReference type="PANTHER" id="PTHR13903">
    <property type="entry name" value="PIRIN-RELATED"/>
    <property type="match status" value="1"/>
</dbReference>
<sequence length="383" mass="41627">MAAPASTTAPATKVIREVFALGRSPFKTFDPFLFCMYHNDTYPASTKDTLGPDPKLLRSRDIGSDFSYEGGWSMYHGTTVPGFPAHPHRGFETITVTRTGLVDHSDSVKCTARYGEGDTQWLTAGGGIQHAEMFPLLHPDRPNTLQLFQVWLNLPRKSKMCTPYFSMFWKEETPMAELPTLPLRAGAATPAEKAMSKVIAGELEGVTPLPPPPDSWAAAPDSDVAVWTVDIPANAAVTLPAARGGASSTRAVYFVKGGQLEIGGGEAVVAPMNGARVAAEVPLVLGAVDEPAEVLVLQGRPIGEPVVKHGPFVMNTREEIMQCFADYRRTEFGGWPWESGDHAHPRDMPRHAVHMGGRKEFPPNKAEESAKQQPPPQPKKPQE</sequence>
<dbReference type="VEuPathDB" id="TriTrypDB:LpyrH10_05_1540"/>
<comment type="cofactor">
    <cofactor evidence="2">
        <name>Fe cation</name>
        <dbReference type="ChEBI" id="CHEBI:24875"/>
    </cofactor>
    <text evidence="2">Binds 1 Fe cation per subunit.</text>
</comment>
<dbReference type="PANTHER" id="PTHR13903:SF8">
    <property type="entry name" value="PIRIN"/>
    <property type="match status" value="1"/>
</dbReference>
<comment type="caution">
    <text evidence="7">The sequence shown here is derived from an EMBL/GenBank/DDBJ whole genome shotgun (WGS) entry which is preliminary data.</text>
</comment>
<dbReference type="EMBL" id="LGTL01000005">
    <property type="protein sequence ID" value="KPA82165.1"/>
    <property type="molecule type" value="Genomic_DNA"/>
</dbReference>
<evidence type="ECO:0000259" key="5">
    <source>
        <dbReference type="Pfam" id="PF02678"/>
    </source>
</evidence>
<proteinExistence type="inferred from homology"/>
<name>A0A0N0DWS5_LEPPY</name>
<dbReference type="InterPro" id="IPR014710">
    <property type="entry name" value="RmlC-like_jellyroll"/>
</dbReference>
<protein>
    <submittedName>
        <fullName evidence="7">Putative pirin domain-containing protein</fullName>
    </submittedName>
</protein>
<accession>A0A0N0DWS5</accession>
<feature type="binding site" evidence="2">
    <location>
        <position position="86"/>
    </location>
    <ligand>
        <name>Fe cation</name>
        <dbReference type="ChEBI" id="CHEBI:24875"/>
    </ligand>
</feature>
<dbReference type="InterPro" id="IPR008778">
    <property type="entry name" value="Pirin_C_dom"/>
</dbReference>
<keyword evidence="2" id="KW-0408">Iron</keyword>